<keyword evidence="3" id="KW-1133">Transmembrane helix</keyword>
<feature type="compositionally biased region" description="Basic and acidic residues" evidence="6">
    <location>
        <begin position="63"/>
        <end position="72"/>
    </location>
</feature>
<dbReference type="PANTHER" id="PTHR30386:SF26">
    <property type="entry name" value="TRANSPORT PROTEIN COMB"/>
    <property type="match status" value="1"/>
</dbReference>
<keyword evidence="4" id="KW-0472">Membrane</keyword>
<dbReference type="EMBL" id="DMAN01000095">
    <property type="protein sequence ID" value="HAE26399.1"/>
    <property type="molecule type" value="Genomic_DNA"/>
</dbReference>
<protein>
    <submittedName>
        <fullName evidence="7">Uncharacterized protein</fullName>
    </submittedName>
</protein>
<feature type="compositionally biased region" description="Basic and acidic residues" evidence="6">
    <location>
        <begin position="11"/>
        <end position="20"/>
    </location>
</feature>
<comment type="subcellular location">
    <subcellularLocation>
        <location evidence="1">Membrane</location>
        <topology evidence="1">Single-pass membrane protein</topology>
    </subcellularLocation>
</comment>
<evidence type="ECO:0000256" key="1">
    <source>
        <dbReference type="ARBA" id="ARBA00004167"/>
    </source>
</evidence>
<comment type="caution">
    <text evidence="7">The sequence shown here is derived from an EMBL/GenBank/DDBJ whole genome shotgun (WGS) entry which is preliminary data.</text>
</comment>
<keyword evidence="2" id="KW-0812">Transmembrane</keyword>
<dbReference type="AlphaFoldDB" id="A0A3B9GVC1"/>
<dbReference type="Gene3D" id="2.40.10.220">
    <property type="entry name" value="predicted glycosyltransferase like domains"/>
    <property type="match status" value="1"/>
</dbReference>
<evidence type="ECO:0000256" key="4">
    <source>
        <dbReference type="ARBA" id="ARBA00023136"/>
    </source>
</evidence>
<feature type="region of interest" description="Disordered" evidence="6">
    <location>
        <begin position="112"/>
        <end position="132"/>
    </location>
</feature>
<evidence type="ECO:0000256" key="5">
    <source>
        <dbReference type="SAM" id="Coils"/>
    </source>
</evidence>
<name>A0A3B9GVC1_9PROT</name>
<dbReference type="Proteomes" id="UP000259610">
    <property type="component" value="Unassembled WGS sequence"/>
</dbReference>
<evidence type="ECO:0000256" key="6">
    <source>
        <dbReference type="SAM" id="MobiDB-lite"/>
    </source>
</evidence>
<feature type="region of interest" description="Disordered" evidence="6">
    <location>
        <begin position="1"/>
        <end position="20"/>
    </location>
</feature>
<reference evidence="7 8" key="1">
    <citation type="journal article" date="2018" name="Nat. Biotechnol.">
        <title>A standardized bacterial taxonomy based on genome phylogeny substantially revises the tree of life.</title>
        <authorList>
            <person name="Parks D.H."/>
            <person name="Chuvochina M."/>
            <person name="Waite D.W."/>
            <person name="Rinke C."/>
            <person name="Skarshewski A."/>
            <person name="Chaumeil P.A."/>
            <person name="Hugenholtz P."/>
        </authorList>
    </citation>
    <scope>NUCLEOTIDE SEQUENCE [LARGE SCALE GENOMIC DNA]</scope>
    <source>
        <strain evidence="7">UBA8733</strain>
    </source>
</reference>
<dbReference type="PANTHER" id="PTHR30386">
    <property type="entry name" value="MEMBRANE FUSION SUBUNIT OF EMRAB-TOLC MULTIDRUG EFFLUX PUMP"/>
    <property type="match status" value="1"/>
</dbReference>
<accession>A0A3B9GVC1</accession>
<proteinExistence type="predicted"/>
<sequence>MGRASGLSVHRAGDAVHPDRQCRAPGRPCFTVRAFAAFASAIRGLVHQDPGLVPSRSTEMDTTEYRFRPRGRPPDADIDSWRLAQGPGYYDLHLFNDNFCSHRCQNVTRNTMSAEKRPEDAQPNKPAGKAEAGDFVSLGDAMEAAGRDKRKYPRYSAPLTIEINGHAYPALDWSLSGFRIGEVRQLALAGEKVRATVSVQISDFEFKFETHAELLRLYPEKREAAFTFSGLTPEEVRALGFISSAHLSGKLKNVDGVLRNVSAGASSATSEEEVDHVLRIGRRKVFVRRGIFALLAVLALLSARASILAMTSVSSVAAWVDTQLIEISAPEPSVVKNILADEGTQVKPGETIATLSNRPLEAELADAEANKRVMEVRLEGLHAILDGRSGMLETESSQAVRALRKAQARRDELQQSLSAAMAEVEKLRSVSTPGLVPLSTRTNAEQAVAEITERIGQAERDVEDARSRLSAARSGYFTGNARATGYEPATLQVTIRETEQEIAAAEVKIDGLRSRLDELSVVSPCNCRVSEIILQPGERVTAHEPLMRLEAIGETRMVSAFVTHAGARRLKVGQRVSVRLADGRRDQNATIADISTTIQLSSENKLYSRDLNPERYAELSIRLSEEYADAPGAAVETTIHRPLLRWLAEIFRF</sequence>
<keyword evidence="5" id="KW-0175">Coiled coil</keyword>
<evidence type="ECO:0000256" key="2">
    <source>
        <dbReference type="ARBA" id="ARBA00022692"/>
    </source>
</evidence>
<dbReference type="Gene3D" id="2.40.30.170">
    <property type="match status" value="1"/>
</dbReference>
<evidence type="ECO:0000256" key="3">
    <source>
        <dbReference type="ARBA" id="ARBA00022989"/>
    </source>
</evidence>
<dbReference type="Gene3D" id="2.40.50.100">
    <property type="match status" value="2"/>
</dbReference>
<feature type="coiled-coil region" evidence="5">
    <location>
        <begin position="396"/>
        <end position="468"/>
    </location>
</feature>
<feature type="region of interest" description="Disordered" evidence="6">
    <location>
        <begin position="53"/>
        <end position="72"/>
    </location>
</feature>
<feature type="coiled-coil region" evidence="5">
    <location>
        <begin position="495"/>
        <end position="522"/>
    </location>
</feature>
<dbReference type="SUPFAM" id="SSF111369">
    <property type="entry name" value="HlyD-like secretion proteins"/>
    <property type="match status" value="1"/>
</dbReference>
<evidence type="ECO:0000313" key="8">
    <source>
        <dbReference type="Proteomes" id="UP000259610"/>
    </source>
</evidence>
<gene>
    <name evidence="7" type="ORF">DCG58_04510</name>
</gene>
<organism evidence="7 8">
    <name type="scientific">Hyphomonas adhaerens</name>
    <dbReference type="NCBI Taxonomy" id="81029"/>
    <lineage>
        <taxon>Bacteria</taxon>
        <taxon>Pseudomonadati</taxon>
        <taxon>Pseudomonadota</taxon>
        <taxon>Alphaproteobacteria</taxon>
        <taxon>Hyphomonadales</taxon>
        <taxon>Hyphomonadaceae</taxon>
        <taxon>Hyphomonas</taxon>
    </lineage>
</organism>
<dbReference type="InterPro" id="IPR050739">
    <property type="entry name" value="MFP"/>
</dbReference>
<dbReference type="GO" id="GO:0016020">
    <property type="term" value="C:membrane"/>
    <property type="evidence" value="ECO:0007669"/>
    <property type="project" value="UniProtKB-SubCell"/>
</dbReference>
<evidence type="ECO:0000313" key="7">
    <source>
        <dbReference type="EMBL" id="HAE26399.1"/>
    </source>
</evidence>
<dbReference type="Gene3D" id="1.10.287.470">
    <property type="entry name" value="Helix hairpin bin"/>
    <property type="match status" value="2"/>
</dbReference>